<dbReference type="EMBL" id="UINC01025790">
    <property type="protein sequence ID" value="SVB02032.1"/>
    <property type="molecule type" value="Genomic_DNA"/>
</dbReference>
<protein>
    <submittedName>
        <fullName evidence="2">Uncharacterized protein</fullName>
    </submittedName>
</protein>
<sequence length="82" mass="9729">CLRSKTPKSYPKTIVAGSLPKPQHAGQVGRRLKRRSRVKRKRSANARRPRKSRKLVLEKNQRKKPQRRRPQLLEHPMTEKWA</sequence>
<gene>
    <name evidence="2" type="ORF">METZ01_LOCUS154886</name>
</gene>
<evidence type="ECO:0000256" key="1">
    <source>
        <dbReference type="SAM" id="MobiDB-lite"/>
    </source>
</evidence>
<feature type="compositionally biased region" description="Basic residues" evidence="1">
    <location>
        <begin position="30"/>
        <end position="54"/>
    </location>
</feature>
<proteinExistence type="predicted"/>
<feature type="compositionally biased region" description="Basic residues" evidence="1">
    <location>
        <begin position="61"/>
        <end position="70"/>
    </location>
</feature>
<name>A0A382ALM2_9ZZZZ</name>
<feature type="non-terminal residue" evidence="2">
    <location>
        <position position="82"/>
    </location>
</feature>
<evidence type="ECO:0000313" key="2">
    <source>
        <dbReference type="EMBL" id="SVB02032.1"/>
    </source>
</evidence>
<accession>A0A382ALM2</accession>
<reference evidence="2" key="1">
    <citation type="submission" date="2018-05" db="EMBL/GenBank/DDBJ databases">
        <authorList>
            <person name="Lanie J.A."/>
            <person name="Ng W.-L."/>
            <person name="Kazmierczak K.M."/>
            <person name="Andrzejewski T.M."/>
            <person name="Davidsen T.M."/>
            <person name="Wayne K.J."/>
            <person name="Tettelin H."/>
            <person name="Glass J.I."/>
            <person name="Rusch D."/>
            <person name="Podicherti R."/>
            <person name="Tsui H.-C.T."/>
            <person name="Winkler M.E."/>
        </authorList>
    </citation>
    <scope>NUCLEOTIDE SEQUENCE</scope>
</reference>
<feature type="region of interest" description="Disordered" evidence="1">
    <location>
        <begin position="1"/>
        <end position="82"/>
    </location>
</feature>
<dbReference type="AlphaFoldDB" id="A0A382ALM2"/>
<feature type="non-terminal residue" evidence="2">
    <location>
        <position position="1"/>
    </location>
</feature>
<organism evidence="2">
    <name type="scientific">marine metagenome</name>
    <dbReference type="NCBI Taxonomy" id="408172"/>
    <lineage>
        <taxon>unclassified sequences</taxon>
        <taxon>metagenomes</taxon>
        <taxon>ecological metagenomes</taxon>
    </lineage>
</organism>